<sequence length="851" mass="89182">MRVRSHAGSEPVAPEELTTLALSRPSDALHQATALLDSASDPVARSFAHQAAGIVHRENGEMTEAIAHLGAGLREARRSGETGRIADVQATFGATLVMDGRTRRGLRHLDEATAAASGPVLATIRMRRAYIFSQLGRFDEALQDMSLAVKGIRAAGDTVWEGRALTNRGLIHLARGSLTRAESDFVRAETLLEEADQQLEAVDAVEHRGLVAFTRGDLPRALTVYDEAARRYAPLAAAPPELAIHRCAVLLAAGLADEAVTAIDAALAEPAIQPRSRAELLLASANAALAAHDPAKALVTARAATRSFRRQDRAWWAARAELAALRARRDLGEQGAALLRAGTAVARQLEALRAEDAPHALLLAGRLATVRGDPSAHDLLAAAARYRRHPSALVRATGWLASALDRGAADNTRGVYAACSRGLEALDEHRMSLGSSELRALATRHGEELSQLATRSAVRSGDPRRILAWSERWRSTALTQPPVRPRLTPRARQDPIAATGDEVRRAAPRPASTEAAIRSQRHQLAGVAGSSTRFDVGEFVDTLGADTFVELLEVDGVLHAVVARAGRVRTQQVGPIDAALAAVTATRFALRQSARGRPTTLDGVGERLQAALLGPAATLLGSGPVVISPSSRLHDTPWSLLPTLSDRPVAVVPSALMWQRAKAAVPPASSRLVLVAGPGLKTGGAEVLALAASDPTAVLLRNGAATVSNCLAALDGASLAHVAAHGQFRPDSPMFSSLVLHDGPLTVHDLELLHRAPHRLVLSACDSGVMVPVGADELLGLASVLLSLGTAGIVSSIAEVNDEATVDLMLDVHAGLAAGGGLAEVMFAARQRAAGDLVTRATGAAFVALGV</sequence>
<reference evidence="4" key="1">
    <citation type="submission" date="2015-08" db="EMBL/GenBank/DDBJ databases">
        <authorList>
            <person name="Babu N.S."/>
            <person name="Beckwith C.J."/>
            <person name="Beseler K.G."/>
            <person name="Brison A."/>
            <person name="Carone J.V."/>
            <person name="Caskin T.P."/>
            <person name="Diamond M."/>
            <person name="Durham M.E."/>
            <person name="Foxe J.M."/>
            <person name="Go M."/>
            <person name="Henderson B.A."/>
            <person name="Jones I.B."/>
            <person name="McGettigan J.A."/>
            <person name="Micheletti S.J."/>
            <person name="Nasrallah M.E."/>
            <person name="Ortiz D."/>
            <person name="Piller C.R."/>
            <person name="Privatt S.R."/>
            <person name="Schneider S.L."/>
            <person name="Sharp S."/>
            <person name="Smith T.C."/>
            <person name="Stanton J.D."/>
            <person name="Ullery H.E."/>
            <person name="Wilson R.J."/>
            <person name="Serrano M.G."/>
            <person name="Buck G."/>
            <person name="Lee V."/>
            <person name="Wang Y."/>
            <person name="Carvalho R."/>
            <person name="Voegtly L."/>
            <person name="Shi R."/>
            <person name="Duckworth R."/>
            <person name="Johnson A."/>
            <person name="Loviza R."/>
            <person name="Walstead R."/>
            <person name="Shah Z."/>
            <person name="Kiflezghi M."/>
            <person name="Wade K."/>
            <person name="Ball S.L."/>
            <person name="Bradley K.W."/>
            <person name="Asai D.J."/>
            <person name="Bowman C.A."/>
            <person name="Russell D.A."/>
            <person name="Pope W.H."/>
            <person name="Jacobs-Sera D."/>
            <person name="Hendrix R.W."/>
            <person name="Hatfull G.F."/>
        </authorList>
    </citation>
    <scope>NUCLEOTIDE SEQUENCE</scope>
</reference>
<accession>A0A2P2C1E9</accession>
<feature type="region of interest" description="Disordered" evidence="2">
    <location>
        <begin position="481"/>
        <end position="520"/>
    </location>
</feature>
<feature type="coiled-coil region" evidence="1">
    <location>
        <begin position="178"/>
        <end position="208"/>
    </location>
</feature>
<dbReference type="InterPro" id="IPR011990">
    <property type="entry name" value="TPR-like_helical_dom_sf"/>
</dbReference>
<dbReference type="EMBL" id="CZKA01000025">
    <property type="protein sequence ID" value="CUR55843.1"/>
    <property type="molecule type" value="Genomic_DNA"/>
</dbReference>
<evidence type="ECO:0000256" key="1">
    <source>
        <dbReference type="SAM" id="Coils"/>
    </source>
</evidence>
<dbReference type="SUPFAM" id="SSF48452">
    <property type="entry name" value="TPR-like"/>
    <property type="match status" value="2"/>
</dbReference>
<evidence type="ECO:0000256" key="2">
    <source>
        <dbReference type="SAM" id="MobiDB-lite"/>
    </source>
</evidence>
<keyword evidence="1" id="KW-0175">Coiled coil</keyword>
<dbReference type="Pfam" id="PF12770">
    <property type="entry name" value="CHAT"/>
    <property type="match status" value="1"/>
</dbReference>
<name>A0A2P2C1E9_9ZZZZ</name>
<proteinExistence type="predicted"/>
<evidence type="ECO:0000259" key="3">
    <source>
        <dbReference type="Pfam" id="PF12770"/>
    </source>
</evidence>
<gene>
    <name evidence="4" type="ORF">NOCA2310023</name>
</gene>
<evidence type="ECO:0000313" key="4">
    <source>
        <dbReference type="EMBL" id="CUR55843.1"/>
    </source>
</evidence>
<feature type="domain" description="CHAT" evidence="3">
    <location>
        <begin position="604"/>
        <end position="834"/>
    </location>
</feature>
<protein>
    <submittedName>
        <fullName evidence="4">Tetratricopeptide TPR_4</fullName>
    </submittedName>
</protein>
<dbReference type="Gene3D" id="1.25.40.10">
    <property type="entry name" value="Tetratricopeptide repeat domain"/>
    <property type="match status" value="2"/>
</dbReference>
<dbReference type="InterPro" id="IPR024983">
    <property type="entry name" value="CHAT_dom"/>
</dbReference>
<organism evidence="4">
    <name type="scientific">metagenome</name>
    <dbReference type="NCBI Taxonomy" id="256318"/>
    <lineage>
        <taxon>unclassified sequences</taxon>
        <taxon>metagenomes</taxon>
    </lineage>
</organism>
<dbReference type="AlphaFoldDB" id="A0A2P2C1E9"/>